<reference evidence="2 3" key="1">
    <citation type="submission" date="2018-08" db="EMBL/GenBank/DDBJ databases">
        <title>A genome reference for cultivated species of the human gut microbiota.</title>
        <authorList>
            <person name="Zou Y."/>
            <person name="Xue W."/>
            <person name="Luo G."/>
        </authorList>
    </citation>
    <scope>NUCLEOTIDE SEQUENCE [LARGE SCALE GENOMIC DNA]</scope>
    <source>
        <strain evidence="2 3">AF14-42</strain>
    </source>
</reference>
<evidence type="ECO:0000313" key="3">
    <source>
        <dbReference type="Proteomes" id="UP000285343"/>
    </source>
</evidence>
<dbReference type="SUPFAM" id="SSF55846">
    <property type="entry name" value="N-acetylmuramoyl-L-alanine amidase-like"/>
    <property type="match status" value="1"/>
</dbReference>
<dbReference type="InterPro" id="IPR036505">
    <property type="entry name" value="Amidase/PGRP_sf"/>
</dbReference>
<dbReference type="GO" id="GO:0008745">
    <property type="term" value="F:N-acetylmuramoyl-L-alanine amidase activity"/>
    <property type="evidence" value="ECO:0007669"/>
    <property type="project" value="InterPro"/>
</dbReference>
<evidence type="ECO:0000313" key="2">
    <source>
        <dbReference type="EMBL" id="RGV36542.1"/>
    </source>
</evidence>
<organism evidence="2 3">
    <name type="scientific">Bacteroides uniformis</name>
    <dbReference type="NCBI Taxonomy" id="820"/>
    <lineage>
        <taxon>Bacteria</taxon>
        <taxon>Pseudomonadati</taxon>
        <taxon>Bacteroidota</taxon>
        <taxon>Bacteroidia</taxon>
        <taxon>Bacteroidales</taxon>
        <taxon>Bacteroidaceae</taxon>
        <taxon>Bacteroides</taxon>
    </lineage>
</organism>
<protein>
    <submittedName>
        <fullName evidence="2">N-acetylmuramoyl-L-alanine amidase</fullName>
    </submittedName>
</protein>
<sequence>MTKRITLDELRQLAKRARGNIDKIYLHWSAGNYHQFFSDYHLNIDSDGAIMATTDDLTEYKAHTWRRNSRAIGIALACCVDAVAYADGRVDFGNVPPTELQIDSMAKVVAVLCEELGLDINADTVMTHAEAADLDDYGPATTFERWDLWKLPDIPGDGVLKLGGDVIRGKAIWWQQNW</sequence>
<dbReference type="Proteomes" id="UP000285343">
    <property type="component" value="Unassembled WGS sequence"/>
</dbReference>
<name>A0A412X703_BACUN</name>
<evidence type="ECO:0000259" key="1">
    <source>
        <dbReference type="Pfam" id="PF01510"/>
    </source>
</evidence>
<dbReference type="EMBL" id="QRZC01000040">
    <property type="protein sequence ID" value="RGV36542.1"/>
    <property type="molecule type" value="Genomic_DNA"/>
</dbReference>
<dbReference type="InterPro" id="IPR002502">
    <property type="entry name" value="Amidase_domain"/>
</dbReference>
<accession>A0A412X703</accession>
<comment type="caution">
    <text evidence="2">The sequence shown here is derived from an EMBL/GenBank/DDBJ whole genome shotgun (WGS) entry which is preliminary data.</text>
</comment>
<dbReference type="AlphaFoldDB" id="A0A412X703"/>
<dbReference type="Pfam" id="PF01510">
    <property type="entry name" value="Amidase_2"/>
    <property type="match status" value="1"/>
</dbReference>
<dbReference type="Gene3D" id="3.40.80.10">
    <property type="entry name" value="Peptidoglycan recognition protein-like"/>
    <property type="match status" value="1"/>
</dbReference>
<gene>
    <name evidence="2" type="ORF">DWW14_20900</name>
</gene>
<proteinExistence type="predicted"/>
<dbReference type="GO" id="GO:0009253">
    <property type="term" value="P:peptidoglycan catabolic process"/>
    <property type="evidence" value="ECO:0007669"/>
    <property type="project" value="InterPro"/>
</dbReference>
<feature type="domain" description="N-acetylmuramoyl-L-alanine amidase" evidence="1">
    <location>
        <begin position="21"/>
        <end position="131"/>
    </location>
</feature>